<proteinExistence type="predicted"/>
<sequence length="121" mass="13719">MLVEANFLVILKAAALRRSLKRLLVDWKRLLREEPSQRFDYYLSLTEPVRLKRKVQVSSTDISTSTSQTDAAASTNEVHTVVSVKHLEARNSAGTSESVEENNVDEVKRELDRAVSGRIYE</sequence>
<keyword evidence="2" id="KW-1185">Reference proteome</keyword>
<gene>
    <name evidence="1" type="ORF">KIN20_005946</name>
</gene>
<organism evidence="1 2">
    <name type="scientific">Parelaphostrongylus tenuis</name>
    <name type="common">Meningeal worm</name>
    <dbReference type="NCBI Taxonomy" id="148309"/>
    <lineage>
        <taxon>Eukaryota</taxon>
        <taxon>Metazoa</taxon>
        <taxon>Ecdysozoa</taxon>
        <taxon>Nematoda</taxon>
        <taxon>Chromadorea</taxon>
        <taxon>Rhabditida</taxon>
        <taxon>Rhabditina</taxon>
        <taxon>Rhabditomorpha</taxon>
        <taxon>Strongyloidea</taxon>
        <taxon>Metastrongylidae</taxon>
        <taxon>Parelaphostrongylus</taxon>
    </lineage>
</organism>
<evidence type="ECO:0000313" key="1">
    <source>
        <dbReference type="EMBL" id="KAJ1350208.1"/>
    </source>
</evidence>
<accession>A0AAD5M5A7</accession>
<dbReference type="EMBL" id="JAHQIW010000814">
    <property type="protein sequence ID" value="KAJ1350208.1"/>
    <property type="molecule type" value="Genomic_DNA"/>
</dbReference>
<reference evidence="1" key="1">
    <citation type="submission" date="2021-06" db="EMBL/GenBank/DDBJ databases">
        <title>Parelaphostrongylus tenuis whole genome reference sequence.</title>
        <authorList>
            <person name="Garwood T.J."/>
            <person name="Larsen P.A."/>
            <person name="Fountain-Jones N.M."/>
            <person name="Garbe J.R."/>
            <person name="Macchietto M.G."/>
            <person name="Kania S.A."/>
            <person name="Gerhold R.W."/>
            <person name="Richards J.E."/>
            <person name="Wolf T.M."/>
        </authorList>
    </citation>
    <scope>NUCLEOTIDE SEQUENCE</scope>
    <source>
        <strain evidence="1">MNPRO001-30</strain>
        <tissue evidence="1">Meninges</tissue>
    </source>
</reference>
<name>A0AAD5M5A7_PARTN</name>
<comment type="caution">
    <text evidence="1">The sequence shown here is derived from an EMBL/GenBank/DDBJ whole genome shotgun (WGS) entry which is preliminary data.</text>
</comment>
<protein>
    <submittedName>
        <fullName evidence="1">Uncharacterized protein</fullName>
    </submittedName>
</protein>
<evidence type="ECO:0000313" key="2">
    <source>
        <dbReference type="Proteomes" id="UP001196413"/>
    </source>
</evidence>
<dbReference type="Proteomes" id="UP001196413">
    <property type="component" value="Unassembled WGS sequence"/>
</dbReference>
<dbReference type="AlphaFoldDB" id="A0AAD5M5A7"/>